<name>A0AAD5SCL3_9FUNG</name>
<evidence type="ECO:0000259" key="7">
    <source>
        <dbReference type="PROSITE" id="PS00388"/>
    </source>
</evidence>
<dbReference type="GO" id="GO:0005634">
    <property type="term" value="C:nucleus"/>
    <property type="evidence" value="ECO:0007669"/>
    <property type="project" value="UniProtKB-SubCell"/>
</dbReference>
<evidence type="ECO:0000256" key="4">
    <source>
        <dbReference type="ARBA" id="ARBA00023242"/>
    </source>
</evidence>
<dbReference type="EMBL" id="JADGJD010000428">
    <property type="protein sequence ID" value="KAJ3051154.1"/>
    <property type="molecule type" value="Genomic_DNA"/>
</dbReference>
<dbReference type="SMART" id="SM00948">
    <property type="entry name" value="Proteasome_A_N"/>
    <property type="match status" value="1"/>
</dbReference>
<feature type="domain" description="Proteasome alpha-type subunits" evidence="7">
    <location>
        <begin position="5"/>
        <end position="27"/>
    </location>
</feature>
<dbReference type="SUPFAM" id="SSF56235">
    <property type="entry name" value="N-terminal nucleophile aminohydrolases (Ntn hydrolases)"/>
    <property type="match status" value="1"/>
</dbReference>
<keyword evidence="2 6" id="KW-0963">Cytoplasm</keyword>
<evidence type="ECO:0000256" key="2">
    <source>
        <dbReference type="ARBA" id="ARBA00022490"/>
    </source>
</evidence>
<dbReference type="InterPro" id="IPR023332">
    <property type="entry name" value="Proteasome_alpha-type"/>
</dbReference>
<dbReference type="InterPro" id="IPR000426">
    <property type="entry name" value="Proteasome_asu_N"/>
</dbReference>
<dbReference type="FunFam" id="3.60.20.10:FF:000031">
    <property type="entry name" value="Proteasome subunit alpha type"/>
    <property type="match status" value="1"/>
</dbReference>
<dbReference type="GO" id="GO:0019773">
    <property type="term" value="C:proteasome core complex, alpha-subunit complex"/>
    <property type="evidence" value="ECO:0007669"/>
    <property type="project" value="UniProtKB-UniRule"/>
</dbReference>
<dbReference type="Gene3D" id="3.60.20.10">
    <property type="entry name" value="Glutamine Phosphoribosylpyrophosphate, subunit 1, domain 1"/>
    <property type="match status" value="1"/>
</dbReference>
<gene>
    <name evidence="8" type="primary">PAC1_2</name>
    <name evidence="8" type="ORF">HK097_007866</name>
</gene>
<evidence type="ECO:0000256" key="5">
    <source>
        <dbReference type="PROSITE-ProRule" id="PRU00808"/>
    </source>
</evidence>
<reference evidence="8" key="1">
    <citation type="submission" date="2020-05" db="EMBL/GenBank/DDBJ databases">
        <title>Phylogenomic resolution of chytrid fungi.</title>
        <authorList>
            <person name="Stajich J.E."/>
            <person name="Amses K."/>
            <person name="Simmons R."/>
            <person name="Seto K."/>
            <person name="Myers J."/>
            <person name="Bonds A."/>
            <person name="Quandt C.A."/>
            <person name="Barry K."/>
            <person name="Liu P."/>
            <person name="Grigoriev I."/>
            <person name="Longcore J.E."/>
            <person name="James T.Y."/>
        </authorList>
    </citation>
    <scope>NUCLEOTIDE SEQUENCE</scope>
    <source>
        <strain evidence="8">JEL0318</strain>
    </source>
</reference>
<dbReference type="Proteomes" id="UP001212841">
    <property type="component" value="Unassembled WGS sequence"/>
</dbReference>
<evidence type="ECO:0000313" key="8">
    <source>
        <dbReference type="EMBL" id="KAJ3051154.1"/>
    </source>
</evidence>
<dbReference type="NCBIfam" id="NF003075">
    <property type="entry name" value="PRK03996.1"/>
    <property type="match status" value="1"/>
</dbReference>
<protein>
    <recommendedName>
        <fullName evidence="6">Proteasome subunit alpha type</fullName>
    </recommendedName>
</protein>
<evidence type="ECO:0000313" key="9">
    <source>
        <dbReference type="Proteomes" id="UP001212841"/>
    </source>
</evidence>
<dbReference type="InterPro" id="IPR001353">
    <property type="entry name" value="Proteasome_sua/b"/>
</dbReference>
<comment type="subcellular location">
    <subcellularLocation>
        <location evidence="6">Cytoplasm</location>
    </subcellularLocation>
    <subcellularLocation>
        <location evidence="6">Nucleus</location>
    </subcellularLocation>
</comment>
<dbReference type="InterPro" id="IPR016050">
    <property type="entry name" value="Proteasome_bsu_CS"/>
</dbReference>
<dbReference type="PROSITE" id="PS00388">
    <property type="entry name" value="PROTEASOME_ALPHA_1"/>
    <property type="match status" value="1"/>
</dbReference>
<keyword evidence="9" id="KW-1185">Reference proteome</keyword>
<dbReference type="InterPro" id="IPR029055">
    <property type="entry name" value="Ntn_hydrolases_N"/>
</dbReference>
<keyword evidence="4 6" id="KW-0539">Nucleus</keyword>
<comment type="function">
    <text evidence="1">The proteasome is a multicatalytic proteinase complex which is characterized by its ability to cleave peptides with Arg, Phe, Tyr, Leu, and Glu adjacent to the leaving group at neutral or slightly basic pH. The proteasome has an ATP-dependent proteolytic activity.</text>
</comment>
<dbReference type="Pfam" id="PF00227">
    <property type="entry name" value="Proteasome"/>
    <property type="match status" value="1"/>
</dbReference>
<evidence type="ECO:0000256" key="3">
    <source>
        <dbReference type="ARBA" id="ARBA00022942"/>
    </source>
</evidence>
<organism evidence="8 9">
    <name type="scientific">Rhizophlyctis rosea</name>
    <dbReference type="NCBI Taxonomy" id="64517"/>
    <lineage>
        <taxon>Eukaryota</taxon>
        <taxon>Fungi</taxon>
        <taxon>Fungi incertae sedis</taxon>
        <taxon>Chytridiomycota</taxon>
        <taxon>Chytridiomycota incertae sedis</taxon>
        <taxon>Chytridiomycetes</taxon>
        <taxon>Rhizophlyctidales</taxon>
        <taxon>Rhizophlyctidaceae</taxon>
        <taxon>Rhizophlyctis</taxon>
    </lineage>
</organism>
<evidence type="ECO:0000256" key="6">
    <source>
        <dbReference type="RuleBase" id="RU000551"/>
    </source>
</evidence>
<dbReference type="GO" id="GO:0005737">
    <property type="term" value="C:cytoplasm"/>
    <property type="evidence" value="ECO:0007669"/>
    <property type="project" value="UniProtKB-SubCell"/>
</dbReference>
<accession>A0AAD5SCL3</accession>
<comment type="subunit">
    <text evidence="6">The 26S proteasome consists of a 20S proteasome core and two 19S regulatory subunits.</text>
</comment>
<sequence>MARRYDSRTTIFSPEGRLYQVEYAMEAISHAGTALGILAKDGIVLAAEKKVTSKLLEQTVQQEKIYQLNDQMCTAVAGITADANTLINYSRIQAQQYLMTYNEPIPVEQLVQRLCDLKQGYTQYGGLRPFGVSFLYAGWDEHYGFQLYHSDPSGNYSGWKATCIGANVSNAQSILKQDYKEEFTVKEAKSLAVKVLHKTMDSTTLGSEKLEFATLHVGSGGKIVYHPYKPEEIEALLKAEGVLNAQTEPVGQ</sequence>
<proteinExistence type="inferred from homology"/>
<evidence type="ECO:0000256" key="1">
    <source>
        <dbReference type="ARBA" id="ARBA00002000"/>
    </source>
</evidence>
<dbReference type="Pfam" id="PF10584">
    <property type="entry name" value="Proteasome_A_N"/>
    <property type="match status" value="1"/>
</dbReference>
<comment type="caution">
    <text evidence="8">The sequence shown here is derived from an EMBL/GenBank/DDBJ whole genome shotgun (WGS) entry which is preliminary data.</text>
</comment>
<keyword evidence="3 5" id="KW-0647">Proteasome</keyword>
<dbReference type="PANTHER" id="PTHR11599">
    <property type="entry name" value="PROTEASOME SUBUNIT ALPHA/BETA"/>
    <property type="match status" value="1"/>
</dbReference>
<dbReference type="PROSITE" id="PS51475">
    <property type="entry name" value="PROTEASOME_ALPHA_2"/>
    <property type="match status" value="1"/>
</dbReference>
<dbReference type="InterPro" id="IPR050115">
    <property type="entry name" value="Proteasome_alpha"/>
</dbReference>
<dbReference type="AlphaFoldDB" id="A0AAD5SCL3"/>
<dbReference type="CDD" id="cd03752">
    <property type="entry name" value="proteasome_alpha_type_4"/>
    <property type="match status" value="1"/>
</dbReference>
<dbReference type="PROSITE" id="PS00854">
    <property type="entry name" value="PROTEASOME_BETA_1"/>
    <property type="match status" value="1"/>
</dbReference>
<comment type="similarity">
    <text evidence="5 6">Belongs to the peptidase T1A family.</text>
</comment>
<dbReference type="GO" id="GO:0006511">
    <property type="term" value="P:ubiquitin-dependent protein catabolic process"/>
    <property type="evidence" value="ECO:0007669"/>
    <property type="project" value="InterPro"/>
</dbReference>